<feature type="transmembrane region" description="Helical" evidence="1">
    <location>
        <begin position="93"/>
        <end position="118"/>
    </location>
</feature>
<dbReference type="AlphaFoldDB" id="A0A917XS27"/>
<evidence type="ECO:0008006" key="4">
    <source>
        <dbReference type="Google" id="ProtNLM"/>
    </source>
</evidence>
<gene>
    <name evidence="2" type="ORF">GCM10007971_04830</name>
</gene>
<evidence type="ECO:0000313" key="3">
    <source>
        <dbReference type="Proteomes" id="UP000624041"/>
    </source>
</evidence>
<feature type="transmembrane region" description="Helical" evidence="1">
    <location>
        <begin position="69"/>
        <end position="87"/>
    </location>
</feature>
<organism evidence="2 3">
    <name type="scientific">Oceanobacillus indicireducens</name>
    <dbReference type="NCBI Taxonomy" id="1004261"/>
    <lineage>
        <taxon>Bacteria</taxon>
        <taxon>Bacillati</taxon>
        <taxon>Bacillota</taxon>
        <taxon>Bacilli</taxon>
        <taxon>Bacillales</taxon>
        <taxon>Bacillaceae</taxon>
        <taxon>Oceanobacillus</taxon>
    </lineage>
</organism>
<reference evidence="2" key="1">
    <citation type="journal article" date="2014" name="Int. J. Syst. Evol. Microbiol.">
        <title>Complete genome sequence of Corynebacterium casei LMG S-19264T (=DSM 44701T), isolated from a smear-ripened cheese.</title>
        <authorList>
            <consortium name="US DOE Joint Genome Institute (JGI-PGF)"/>
            <person name="Walter F."/>
            <person name="Albersmeier A."/>
            <person name="Kalinowski J."/>
            <person name="Ruckert C."/>
        </authorList>
    </citation>
    <scope>NUCLEOTIDE SEQUENCE</scope>
    <source>
        <strain evidence="2">JCM 17251</strain>
    </source>
</reference>
<feature type="transmembrane region" description="Helical" evidence="1">
    <location>
        <begin position="40"/>
        <end position="57"/>
    </location>
</feature>
<keyword evidence="1" id="KW-1133">Transmembrane helix</keyword>
<name>A0A917XS27_9BACI</name>
<dbReference type="Gene3D" id="1.20.210.10">
    <property type="entry name" value="Cytochrome c oxidase-like, subunit I domain"/>
    <property type="match status" value="1"/>
</dbReference>
<dbReference type="RefSeq" id="WP_188855878.1">
    <property type="nucleotide sequence ID" value="NZ_BMOS01000002.1"/>
</dbReference>
<evidence type="ECO:0000313" key="2">
    <source>
        <dbReference type="EMBL" id="GGN50808.1"/>
    </source>
</evidence>
<keyword evidence="3" id="KW-1185">Reference proteome</keyword>
<keyword evidence="1" id="KW-0812">Transmembrane</keyword>
<evidence type="ECO:0000256" key="1">
    <source>
        <dbReference type="SAM" id="Phobius"/>
    </source>
</evidence>
<feature type="transmembrane region" description="Helical" evidence="1">
    <location>
        <begin position="9"/>
        <end position="28"/>
    </location>
</feature>
<comment type="caution">
    <text evidence="2">The sequence shown here is derived from an EMBL/GenBank/DDBJ whole genome shotgun (WGS) entry which is preliminary data.</text>
</comment>
<accession>A0A917XS27</accession>
<keyword evidence="1" id="KW-0472">Membrane</keyword>
<reference evidence="2" key="2">
    <citation type="submission" date="2020-09" db="EMBL/GenBank/DDBJ databases">
        <authorList>
            <person name="Sun Q."/>
            <person name="Ohkuma M."/>
        </authorList>
    </citation>
    <scope>NUCLEOTIDE SEQUENCE</scope>
    <source>
        <strain evidence="2">JCM 17251</strain>
    </source>
</reference>
<proteinExistence type="predicted"/>
<protein>
    <recommendedName>
        <fullName evidence="4">Cytochrome-c oxidase</fullName>
    </recommendedName>
</protein>
<dbReference type="EMBL" id="BMOS01000002">
    <property type="protein sequence ID" value="GGN50808.1"/>
    <property type="molecule type" value="Genomic_DNA"/>
</dbReference>
<dbReference type="Proteomes" id="UP000624041">
    <property type="component" value="Unassembled WGS sequence"/>
</dbReference>
<dbReference type="InterPro" id="IPR036927">
    <property type="entry name" value="Cyt_c_oxase-like_su1_sf"/>
</dbReference>
<sequence>MGAKWIKIAALYFIIGIGFGLFMLYTIQLQWGATHAHINVVGWLSTGLIGVIYSVYPKAGNSQLGKLQFWLHQIGLPFLLIGMMMIYLDVPLIVLEIFVSGGGVAFLISVVLFIINLFQNVHASESK</sequence>
<dbReference type="SUPFAM" id="SSF81442">
    <property type="entry name" value="Cytochrome c oxidase subunit I-like"/>
    <property type="match status" value="1"/>
</dbReference>